<dbReference type="CDD" id="cd00172">
    <property type="entry name" value="serpin"/>
    <property type="match status" value="1"/>
</dbReference>
<dbReference type="InterPro" id="IPR000215">
    <property type="entry name" value="Serpin_fam"/>
</dbReference>
<gene>
    <name evidence="4" type="ORF">MGAL_10B010073</name>
</gene>
<proteinExistence type="inferred from homology"/>
<evidence type="ECO:0000313" key="4">
    <source>
        <dbReference type="EMBL" id="VDI56473.1"/>
    </source>
</evidence>
<accession>A0A8B6FYE3</accession>
<evidence type="ECO:0000256" key="2">
    <source>
        <dbReference type="RuleBase" id="RU000411"/>
    </source>
</evidence>
<comment type="caution">
    <text evidence="4">The sequence shown here is derived from an EMBL/GenBank/DDBJ whole genome shotgun (WGS) entry which is preliminary data.</text>
</comment>
<dbReference type="SUPFAM" id="SSF56574">
    <property type="entry name" value="Serpins"/>
    <property type="match status" value="1"/>
</dbReference>
<dbReference type="AlphaFoldDB" id="A0A8B6FYE3"/>
<sequence length="382" mass="43689">MTSLGNIPVDFQQSLVRFSTSLYKGLNKTESLCVSPYSITAAFLMLMIGASGRSKQQLSTAIFKNSLLSDEEENLKYYKSMHTYIVERAGINVVLASANNLFVNDQFTVLQNVRENAKQYFGADISVKDFTKPKTSALEINRWVLKKTNGKIKDLIKENWFDKNTIMFIINVIYFKATWWMPFSPSSTRKQTFYLPNNKKIEVDMMHNKKVFTLSYRGLDFSAIALPFKGGYFDMVFILPDETNGLLNIEEKITPDFLNDISKGFKNSVYNIAIPKFKLESECDLTEELPKLGVKDIFGFKANFSDLIIERTQGLHIKVAVHKTVFNMNEAGIEGAAVTAIRFGLRLRTIPRFTADRPFLYYVRDIKSGLILFIGRFYPKVK</sequence>
<dbReference type="InterPro" id="IPR042178">
    <property type="entry name" value="Serpin_sf_1"/>
</dbReference>
<evidence type="ECO:0000256" key="1">
    <source>
        <dbReference type="ARBA" id="ARBA00009500"/>
    </source>
</evidence>
<feature type="domain" description="Serpin" evidence="3">
    <location>
        <begin position="20"/>
        <end position="380"/>
    </location>
</feature>
<dbReference type="EMBL" id="UYJE01007613">
    <property type="protein sequence ID" value="VDI56473.1"/>
    <property type="molecule type" value="Genomic_DNA"/>
</dbReference>
<dbReference type="Proteomes" id="UP000596742">
    <property type="component" value="Unassembled WGS sequence"/>
</dbReference>
<dbReference type="InterPro" id="IPR042185">
    <property type="entry name" value="Serpin_sf_2"/>
</dbReference>
<reference evidence="4" key="1">
    <citation type="submission" date="2018-11" db="EMBL/GenBank/DDBJ databases">
        <authorList>
            <person name="Alioto T."/>
            <person name="Alioto T."/>
        </authorList>
    </citation>
    <scope>NUCLEOTIDE SEQUENCE</scope>
</reference>
<dbReference type="Gene3D" id="2.30.39.10">
    <property type="entry name" value="Alpha-1-antitrypsin, domain 1"/>
    <property type="match status" value="1"/>
</dbReference>
<dbReference type="Pfam" id="PF00079">
    <property type="entry name" value="Serpin"/>
    <property type="match status" value="1"/>
</dbReference>
<dbReference type="InterPro" id="IPR023795">
    <property type="entry name" value="Serpin_CS"/>
</dbReference>
<dbReference type="InterPro" id="IPR023796">
    <property type="entry name" value="Serpin_dom"/>
</dbReference>
<evidence type="ECO:0000313" key="5">
    <source>
        <dbReference type="Proteomes" id="UP000596742"/>
    </source>
</evidence>
<dbReference type="PANTHER" id="PTHR11461:SF211">
    <property type="entry name" value="GH10112P-RELATED"/>
    <property type="match status" value="1"/>
</dbReference>
<keyword evidence="5" id="KW-1185">Reference proteome</keyword>
<dbReference type="GO" id="GO:0004867">
    <property type="term" value="F:serine-type endopeptidase inhibitor activity"/>
    <property type="evidence" value="ECO:0007669"/>
    <property type="project" value="InterPro"/>
</dbReference>
<dbReference type="Gene3D" id="3.30.497.10">
    <property type="entry name" value="Antithrombin, subunit I, domain 2"/>
    <property type="match status" value="1"/>
</dbReference>
<evidence type="ECO:0000259" key="3">
    <source>
        <dbReference type="SMART" id="SM00093"/>
    </source>
</evidence>
<dbReference type="GO" id="GO:0005615">
    <property type="term" value="C:extracellular space"/>
    <property type="evidence" value="ECO:0007669"/>
    <property type="project" value="InterPro"/>
</dbReference>
<organism evidence="4 5">
    <name type="scientific">Mytilus galloprovincialis</name>
    <name type="common">Mediterranean mussel</name>
    <dbReference type="NCBI Taxonomy" id="29158"/>
    <lineage>
        <taxon>Eukaryota</taxon>
        <taxon>Metazoa</taxon>
        <taxon>Spiralia</taxon>
        <taxon>Lophotrochozoa</taxon>
        <taxon>Mollusca</taxon>
        <taxon>Bivalvia</taxon>
        <taxon>Autobranchia</taxon>
        <taxon>Pteriomorphia</taxon>
        <taxon>Mytilida</taxon>
        <taxon>Mytiloidea</taxon>
        <taxon>Mytilidae</taxon>
        <taxon>Mytilinae</taxon>
        <taxon>Mytilus</taxon>
    </lineage>
</organism>
<dbReference type="PANTHER" id="PTHR11461">
    <property type="entry name" value="SERINE PROTEASE INHIBITOR, SERPIN"/>
    <property type="match status" value="1"/>
</dbReference>
<dbReference type="InterPro" id="IPR036186">
    <property type="entry name" value="Serpin_sf"/>
</dbReference>
<protein>
    <submittedName>
        <fullName evidence="4">Serpin B</fullName>
    </submittedName>
</protein>
<comment type="similarity">
    <text evidence="1 2">Belongs to the serpin family.</text>
</comment>
<dbReference type="PROSITE" id="PS00284">
    <property type="entry name" value="SERPIN"/>
    <property type="match status" value="1"/>
</dbReference>
<dbReference type="SMART" id="SM00093">
    <property type="entry name" value="SERPIN"/>
    <property type="match status" value="1"/>
</dbReference>
<dbReference type="OrthoDB" id="671595at2759"/>
<name>A0A8B6FYE3_MYTGA</name>